<dbReference type="Proteomes" id="UP001500279">
    <property type="component" value="Unassembled WGS sequence"/>
</dbReference>
<evidence type="ECO:0000313" key="4">
    <source>
        <dbReference type="EMBL" id="GAA0759141.1"/>
    </source>
</evidence>
<dbReference type="PANTHER" id="PTHR13847:SF280">
    <property type="entry name" value="D-AMINO ACID DEHYDROGENASE"/>
    <property type="match status" value="1"/>
</dbReference>
<comment type="caution">
    <text evidence="4">The sequence shown here is derived from an EMBL/GenBank/DDBJ whole genome shotgun (WGS) entry which is preliminary data.</text>
</comment>
<organism evidence="4 5">
    <name type="scientific">Ideonella azotifigens</name>
    <dbReference type="NCBI Taxonomy" id="513160"/>
    <lineage>
        <taxon>Bacteria</taxon>
        <taxon>Pseudomonadati</taxon>
        <taxon>Pseudomonadota</taxon>
        <taxon>Betaproteobacteria</taxon>
        <taxon>Burkholderiales</taxon>
        <taxon>Sphaerotilaceae</taxon>
        <taxon>Ideonella</taxon>
    </lineage>
</organism>
<evidence type="ECO:0000256" key="2">
    <source>
        <dbReference type="ARBA" id="ARBA00023002"/>
    </source>
</evidence>
<dbReference type="NCBIfam" id="NF001933">
    <property type="entry name" value="PRK00711.1"/>
    <property type="match status" value="1"/>
</dbReference>
<name>A0ABN1K9C4_9BURK</name>
<dbReference type="InterPro" id="IPR006076">
    <property type="entry name" value="FAD-dep_OxRdtase"/>
</dbReference>
<reference evidence="4 5" key="1">
    <citation type="journal article" date="2019" name="Int. J. Syst. Evol. Microbiol.">
        <title>The Global Catalogue of Microorganisms (GCM) 10K type strain sequencing project: providing services to taxonomists for standard genome sequencing and annotation.</title>
        <authorList>
            <consortium name="The Broad Institute Genomics Platform"/>
            <consortium name="The Broad Institute Genome Sequencing Center for Infectious Disease"/>
            <person name="Wu L."/>
            <person name="Ma J."/>
        </authorList>
    </citation>
    <scope>NUCLEOTIDE SEQUENCE [LARGE SCALE GENOMIC DNA]</scope>
    <source>
        <strain evidence="4 5">JCM 15503</strain>
    </source>
</reference>
<dbReference type="Gene3D" id="3.50.50.60">
    <property type="entry name" value="FAD/NAD(P)-binding domain"/>
    <property type="match status" value="2"/>
</dbReference>
<dbReference type="RefSeq" id="WP_231010066.1">
    <property type="nucleotide sequence ID" value="NZ_BAAAEW010000026.1"/>
</dbReference>
<gene>
    <name evidence="4" type="ORF">GCM10009107_40300</name>
</gene>
<feature type="domain" description="FAD dependent oxidoreductase" evidence="3">
    <location>
        <begin position="3"/>
        <end position="400"/>
    </location>
</feature>
<evidence type="ECO:0000256" key="1">
    <source>
        <dbReference type="ARBA" id="ARBA00009410"/>
    </source>
</evidence>
<dbReference type="EMBL" id="BAAAEW010000026">
    <property type="protein sequence ID" value="GAA0759141.1"/>
    <property type="molecule type" value="Genomic_DNA"/>
</dbReference>
<dbReference type="SUPFAM" id="SSF54373">
    <property type="entry name" value="FAD-linked reductases, C-terminal domain"/>
    <property type="match status" value="1"/>
</dbReference>
<protein>
    <submittedName>
        <fullName evidence="4">D-amino acid dehydrogenase</fullName>
    </submittedName>
</protein>
<dbReference type="SUPFAM" id="SSF51905">
    <property type="entry name" value="FAD/NAD(P)-binding domain"/>
    <property type="match status" value="1"/>
</dbReference>
<dbReference type="InterPro" id="IPR036188">
    <property type="entry name" value="FAD/NAD-bd_sf"/>
</dbReference>
<dbReference type="Gene3D" id="3.30.9.10">
    <property type="entry name" value="D-Amino Acid Oxidase, subunit A, domain 2"/>
    <property type="match status" value="1"/>
</dbReference>
<sequence length="404" mass="42578">MKVGVIGAGLIGCATAYALAREGHEVLLLDAASGPGQAASRANGAQLSYSYVEPLASPGTLRGLPRLLLDPASPLRVRPVADWRQWAWGLQFLAACTTAQVQRGTVELLALARMSRQTLEAWLAEEAWDIAFARNGKLVLCASEAGLAAQRRQIDFQASHGAAPQQVLTADECIAREPALAGQAGQMVGGVWTESECVADPFALCHALLAGLLRLGGQAHFNCTVSGFVTASRKVRAVRSSLGEIEADHWVLATGSQSAQLAKPLGLRLPVWPLKGYSLTLPLLRPERAPRASVTDLSRKTVFAPLAGQLRVAAMAELGGHGLDIPPQRVAQMLASVEALFPGACDLDQPRPWAGLRPATPTGLPLIGAVPAWDNLLLNTGHGALGLTLAAGSAARVCEWLRRP</sequence>
<keyword evidence="2" id="KW-0560">Oxidoreductase</keyword>
<dbReference type="PANTHER" id="PTHR13847">
    <property type="entry name" value="SARCOSINE DEHYDROGENASE-RELATED"/>
    <property type="match status" value="1"/>
</dbReference>
<accession>A0ABN1K9C4</accession>
<evidence type="ECO:0000259" key="3">
    <source>
        <dbReference type="Pfam" id="PF01266"/>
    </source>
</evidence>
<dbReference type="Pfam" id="PF01266">
    <property type="entry name" value="DAO"/>
    <property type="match status" value="1"/>
</dbReference>
<evidence type="ECO:0000313" key="5">
    <source>
        <dbReference type="Proteomes" id="UP001500279"/>
    </source>
</evidence>
<comment type="similarity">
    <text evidence="1">Belongs to the DadA oxidoreductase family.</text>
</comment>
<proteinExistence type="inferred from homology"/>
<keyword evidence="5" id="KW-1185">Reference proteome</keyword>